<dbReference type="Proteomes" id="UP000717364">
    <property type="component" value="Unassembled WGS sequence"/>
</dbReference>
<protein>
    <submittedName>
        <fullName evidence="2">Glycosyltransferase family 2 protein</fullName>
    </submittedName>
</protein>
<organism evidence="2 3">
    <name type="scientific">Leptothoe spongobia TAU-MAC 1115</name>
    <dbReference type="NCBI Taxonomy" id="1967444"/>
    <lineage>
        <taxon>Bacteria</taxon>
        <taxon>Bacillati</taxon>
        <taxon>Cyanobacteriota</taxon>
        <taxon>Cyanophyceae</taxon>
        <taxon>Nodosilineales</taxon>
        <taxon>Cymatolegaceae</taxon>
        <taxon>Leptothoe</taxon>
        <taxon>Leptothoe spongobia</taxon>
    </lineage>
</organism>
<accession>A0A947DGR6</accession>
<dbReference type="CDD" id="cd04186">
    <property type="entry name" value="GT_2_like_c"/>
    <property type="match status" value="1"/>
</dbReference>
<proteinExistence type="predicted"/>
<dbReference type="PANTHER" id="PTHR43179">
    <property type="entry name" value="RHAMNOSYLTRANSFERASE WBBL"/>
    <property type="match status" value="1"/>
</dbReference>
<dbReference type="Gene3D" id="3.90.550.10">
    <property type="entry name" value="Spore Coat Polysaccharide Biosynthesis Protein SpsA, Chain A"/>
    <property type="match status" value="1"/>
</dbReference>
<reference evidence="2" key="2">
    <citation type="journal article" date="2021" name="Mar. Drugs">
        <title>Genome Reduction and Secondary Metabolism of the Marine Sponge-Associated Cyanobacterium Leptothoe.</title>
        <authorList>
            <person name="Konstantinou D."/>
            <person name="Popin R.V."/>
            <person name="Fewer D.P."/>
            <person name="Sivonen K."/>
            <person name="Gkelis S."/>
        </authorList>
    </citation>
    <scope>NUCLEOTIDE SEQUENCE</scope>
    <source>
        <strain evidence="2">TAU-MAC 1115</strain>
    </source>
</reference>
<sequence length="277" mass="31603">MDLSPLISIIIVNYNGADVILDCLRSIYERCSSVTFEVIVIDNASSDGSLGQIHQEFPQVSLLTQDTNLGFGKANNIGVRYAQGEFLFFLNSDTLIPTDILLSLLTKLTQSSDVGIVGPRLLNTDGSFQLSVSKEISILGEFQTLQQVRRYRDQATRKSLSQLYSHDQFVDIVVGAAMFMRRSLFQQVGGFDETFFMYLEESDLCKRVRDLGYTILYTSDISLIHIGGYSVAKASETMAKEYRRSQRYYYKKHRPVWEQWLLAAYLSCKSWYTNYAR</sequence>
<keyword evidence="3" id="KW-1185">Reference proteome</keyword>
<dbReference type="Pfam" id="PF00535">
    <property type="entry name" value="Glycos_transf_2"/>
    <property type="match status" value="1"/>
</dbReference>
<feature type="domain" description="Glycosyltransferase 2-like" evidence="1">
    <location>
        <begin position="8"/>
        <end position="184"/>
    </location>
</feature>
<evidence type="ECO:0000313" key="3">
    <source>
        <dbReference type="Proteomes" id="UP000717364"/>
    </source>
</evidence>
<name>A0A947DGR6_9CYAN</name>
<dbReference type="SUPFAM" id="SSF53448">
    <property type="entry name" value="Nucleotide-diphospho-sugar transferases"/>
    <property type="match status" value="1"/>
</dbReference>
<comment type="caution">
    <text evidence="2">The sequence shown here is derived from an EMBL/GenBank/DDBJ whole genome shotgun (WGS) entry which is preliminary data.</text>
</comment>
<gene>
    <name evidence="2" type="ORF">IXB50_15150</name>
</gene>
<evidence type="ECO:0000259" key="1">
    <source>
        <dbReference type="Pfam" id="PF00535"/>
    </source>
</evidence>
<dbReference type="InterPro" id="IPR029044">
    <property type="entry name" value="Nucleotide-diphossugar_trans"/>
</dbReference>
<reference evidence="2" key="1">
    <citation type="submission" date="2020-11" db="EMBL/GenBank/DDBJ databases">
        <authorList>
            <person name="Konstantinou D."/>
            <person name="Gkelis S."/>
            <person name="Popin R."/>
            <person name="Fewer D."/>
            <person name="Sivonen K."/>
        </authorList>
    </citation>
    <scope>NUCLEOTIDE SEQUENCE</scope>
    <source>
        <strain evidence="2">TAU-MAC 1115</strain>
    </source>
</reference>
<dbReference type="PANTHER" id="PTHR43179:SF7">
    <property type="entry name" value="RHAMNOSYLTRANSFERASE WBBL"/>
    <property type="match status" value="1"/>
</dbReference>
<dbReference type="EMBL" id="JADOES010000032">
    <property type="protein sequence ID" value="MBT9316763.1"/>
    <property type="molecule type" value="Genomic_DNA"/>
</dbReference>
<dbReference type="AlphaFoldDB" id="A0A947DGR6"/>
<dbReference type="InterPro" id="IPR001173">
    <property type="entry name" value="Glyco_trans_2-like"/>
</dbReference>
<dbReference type="RefSeq" id="WP_215609829.1">
    <property type="nucleotide sequence ID" value="NZ_JADOES010000032.1"/>
</dbReference>
<evidence type="ECO:0000313" key="2">
    <source>
        <dbReference type="EMBL" id="MBT9316763.1"/>
    </source>
</evidence>